<reference evidence="11" key="1">
    <citation type="submission" date="2023-08" db="EMBL/GenBank/DDBJ databases">
        <authorList>
            <person name="Audoor S."/>
            <person name="Bilcke G."/>
        </authorList>
    </citation>
    <scope>NUCLEOTIDE SEQUENCE</scope>
</reference>
<evidence type="ECO:0000256" key="9">
    <source>
        <dbReference type="SAM" id="MobiDB-lite"/>
    </source>
</evidence>
<feature type="compositionally biased region" description="Low complexity" evidence="9">
    <location>
        <begin position="162"/>
        <end position="177"/>
    </location>
</feature>
<dbReference type="AlphaFoldDB" id="A0AAD2JIM6"/>
<proteinExistence type="inferred from homology"/>
<keyword evidence="7 8" id="KW-0539">Nucleus</keyword>
<dbReference type="Gene3D" id="1.20.272.10">
    <property type="match status" value="1"/>
</dbReference>
<feature type="domain" description="BRCT" evidence="10">
    <location>
        <begin position="226"/>
        <end position="301"/>
    </location>
</feature>
<dbReference type="SMART" id="SM00382">
    <property type="entry name" value="AAA"/>
    <property type="match status" value="1"/>
</dbReference>
<dbReference type="InterPro" id="IPR003593">
    <property type="entry name" value="AAA+_ATPase"/>
</dbReference>
<feature type="compositionally biased region" description="Low complexity" evidence="9">
    <location>
        <begin position="387"/>
        <end position="398"/>
    </location>
</feature>
<comment type="subcellular location">
    <subcellularLocation>
        <location evidence="1 8">Nucleus</location>
    </subcellularLocation>
</comment>
<feature type="compositionally biased region" description="Acidic residues" evidence="9">
    <location>
        <begin position="133"/>
        <end position="151"/>
    </location>
</feature>
<gene>
    <name evidence="11" type="ORF">CYCCA115_LOCUS14249</name>
</gene>
<dbReference type="InterPro" id="IPR008921">
    <property type="entry name" value="DNA_pol3_clamp-load_cplx_C"/>
</dbReference>
<evidence type="ECO:0000313" key="12">
    <source>
        <dbReference type="Proteomes" id="UP001295423"/>
    </source>
</evidence>
<feature type="region of interest" description="Disordered" evidence="9">
    <location>
        <begin position="374"/>
        <end position="428"/>
    </location>
</feature>
<protein>
    <recommendedName>
        <fullName evidence="3 8">Replication factor C subunit 1</fullName>
    </recommendedName>
</protein>
<feature type="compositionally biased region" description="Basic residues" evidence="9">
    <location>
        <begin position="178"/>
        <end position="197"/>
    </location>
</feature>
<evidence type="ECO:0000256" key="4">
    <source>
        <dbReference type="ARBA" id="ARBA00022705"/>
    </source>
</evidence>
<evidence type="ECO:0000259" key="10">
    <source>
        <dbReference type="PROSITE" id="PS50172"/>
    </source>
</evidence>
<dbReference type="Pfam" id="PF25361">
    <property type="entry name" value="AAA_lid_RFC1"/>
    <property type="match status" value="1"/>
</dbReference>
<feature type="compositionally biased region" description="Low complexity" evidence="9">
    <location>
        <begin position="8"/>
        <end position="27"/>
    </location>
</feature>
<evidence type="ECO:0000256" key="6">
    <source>
        <dbReference type="ARBA" id="ARBA00022840"/>
    </source>
</evidence>
<evidence type="ECO:0000256" key="3">
    <source>
        <dbReference type="ARBA" id="ARBA00020401"/>
    </source>
</evidence>
<feature type="compositionally biased region" description="Basic residues" evidence="9">
    <location>
        <begin position="971"/>
        <end position="995"/>
    </location>
</feature>
<feature type="region of interest" description="Disordered" evidence="9">
    <location>
        <begin position="321"/>
        <end position="343"/>
    </location>
</feature>
<evidence type="ECO:0000256" key="5">
    <source>
        <dbReference type="ARBA" id="ARBA00022741"/>
    </source>
</evidence>
<dbReference type="GO" id="GO:0005663">
    <property type="term" value="C:DNA replication factor C complex"/>
    <property type="evidence" value="ECO:0007669"/>
    <property type="project" value="InterPro"/>
</dbReference>
<feature type="region of interest" description="Disordered" evidence="9">
    <location>
        <begin position="908"/>
        <end position="995"/>
    </location>
</feature>
<dbReference type="InterPro" id="IPR027417">
    <property type="entry name" value="P-loop_NTPase"/>
</dbReference>
<dbReference type="Gene3D" id="1.10.8.60">
    <property type="match status" value="1"/>
</dbReference>
<feature type="compositionally biased region" description="Acidic residues" evidence="9">
    <location>
        <begin position="941"/>
        <end position="962"/>
    </location>
</feature>
<dbReference type="InterPro" id="IPR003959">
    <property type="entry name" value="ATPase_AAA_core"/>
</dbReference>
<feature type="compositionally biased region" description="Polar residues" evidence="9">
    <location>
        <begin position="399"/>
        <end position="409"/>
    </location>
</feature>
<feature type="compositionally biased region" description="Basic and acidic residues" evidence="9">
    <location>
        <begin position="413"/>
        <end position="428"/>
    </location>
</feature>
<evidence type="ECO:0000256" key="2">
    <source>
        <dbReference type="ARBA" id="ARBA00006116"/>
    </source>
</evidence>
<dbReference type="InterPro" id="IPR012178">
    <property type="entry name" value="RFC1"/>
</dbReference>
<evidence type="ECO:0000256" key="7">
    <source>
        <dbReference type="ARBA" id="ARBA00023242"/>
    </source>
</evidence>
<dbReference type="SUPFAM" id="SSF52540">
    <property type="entry name" value="P-loop containing nucleoside triphosphate hydrolases"/>
    <property type="match status" value="1"/>
</dbReference>
<keyword evidence="4 8" id="KW-0235">DNA replication</keyword>
<dbReference type="SUPFAM" id="SSF52113">
    <property type="entry name" value="BRCT domain"/>
    <property type="match status" value="1"/>
</dbReference>
<keyword evidence="12" id="KW-1185">Reference proteome</keyword>
<evidence type="ECO:0000256" key="8">
    <source>
        <dbReference type="PIRNR" id="PIRNR036578"/>
    </source>
</evidence>
<keyword evidence="5 8" id="KW-0547">Nucleotide-binding</keyword>
<dbReference type="GO" id="GO:0016887">
    <property type="term" value="F:ATP hydrolysis activity"/>
    <property type="evidence" value="ECO:0007669"/>
    <property type="project" value="InterPro"/>
</dbReference>
<feature type="compositionally biased region" description="Basic and acidic residues" evidence="9">
    <location>
        <begin position="123"/>
        <end position="132"/>
    </location>
</feature>
<dbReference type="Pfam" id="PF00533">
    <property type="entry name" value="BRCT"/>
    <property type="match status" value="1"/>
</dbReference>
<dbReference type="InterPro" id="IPR047854">
    <property type="entry name" value="RFC_lid"/>
</dbReference>
<dbReference type="Proteomes" id="UP001295423">
    <property type="component" value="Unassembled WGS sequence"/>
</dbReference>
<organism evidence="11 12">
    <name type="scientific">Cylindrotheca closterium</name>
    <dbReference type="NCBI Taxonomy" id="2856"/>
    <lineage>
        <taxon>Eukaryota</taxon>
        <taxon>Sar</taxon>
        <taxon>Stramenopiles</taxon>
        <taxon>Ochrophyta</taxon>
        <taxon>Bacillariophyta</taxon>
        <taxon>Bacillariophyceae</taxon>
        <taxon>Bacillariophycidae</taxon>
        <taxon>Bacillariales</taxon>
        <taxon>Bacillariaceae</taxon>
        <taxon>Cylindrotheca</taxon>
    </lineage>
</organism>
<sequence length="995" mass="108670">MDIRNFFGAKKPGGSKAKNSSSSSSASKAKESASKRKSPPNQTTNGKKQKQRQVEDDAIEVKEISPTDFFADAKKETKKKSSKTATPEKKPAKPQGKPKAAPPKPKADVSSDDEPIQFIKTMTPEKKKKEVVNIDDDGSDDKDEDYEDEVQDVTPTKKKPPSSRSTTPAASSSSSPAKRARAASPKKKASPPVKKAKPSPPPPKKETIEILEATLEKDSFDVDSSRVPEFMQGLTFVFTGVLENVARDDAMDLVKMLGARVTTAVSSKTSYLVAGSVLEDGRPYTEGSKFEKALEKDVKVVLGEKKLYGLCHLYHERAKKEKGITDAPPAPSKQAASPSNPYAKKAAVSNPYAKKAPVSNPYAKKSVAVNPYAKKAGSSTNPYAKGSSSKDQSSSSNSEVATKSSNDPNQLWADRHAPTHTREILGNKEKVSKLQKWLGSWERQFNNPAAAKKTWSKPGGPWKAALLSGPPGIGKTTTATLVAQEAGRDLLEFNASDVRSKKALQNGLGDLTGSQALNFGPAAGKGKKAPPKKLRCVIMDEVDGMGAGDRSGMAELIQMIKKSKVPIICICNDRQSQKMKSLLPYCMDLRFNRPNKSTMANRIVRIAGMEGMEVERNAAEAIAESCGNDVRQVMNCLQMWAQKKRGDGSNDKLTYKGMKDRQNSINKDEILRVSLFDAAKTILEGRKGLAGASPKAELDSLYRRTDAFFVDYSFTGLLVQQNYLKVLTGQRKNVVDVPDKEQAYLERVHDAAASMSDYAVCEHEIRSGDLNWSLLPACSVLAVKTGYHAGGEDGGFLPSFPEFTAWLGKNSSKGKKQRLLDELHYHMNFKISGDTQELRQNYLPVLRQHMFSIFKDGSDAAGIISLMDEYGLSREDVFEKIDEFRMGKKVPAFSDLDSKQKAAFTREYNKGTHKSQALVAEQGGPAGRKKKGGKAEKDPADLDAIDEDGDVDQESDDDDDEAELKKLQEKFKKKGRRGAAKKGGAKKTTAKRGKK</sequence>
<dbReference type="FunFam" id="3.40.50.300:FF:000395">
    <property type="entry name" value="Replication factor C subunit 1"/>
    <property type="match status" value="1"/>
</dbReference>
<dbReference type="InterPro" id="IPR013725">
    <property type="entry name" value="DNA_replication_fac_RFC1_C"/>
</dbReference>
<dbReference type="PROSITE" id="PS50172">
    <property type="entry name" value="BRCT"/>
    <property type="match status" value="1"/>
</dbReference>
<dbReference type="PIRSF" id="PIRSF036578">
    <property type="entry name" value="RFC1"/>
    <property type="match status" value="1"/>
</dbReference>
<dbReference type="GO" id="GO:0005524">
    <property type="term" value="F:ATP binding"/>
    <property type="evidence" value="ECO:0007669"/>
    <property type="project" value="UniProtKB-UniRule"/>
</dbReference>
<evidence type="ECO:0000256" key="1">
    <source>
        <dbReference type="ARBA" id="ARBA00004123"/>
    </source>
</evidence>
<dbReference type="Gene3D" id="3.40.50.10190">
    <property type="entry name" value="BRCT domain"/>
    <property type="match status" value="1"/>
</dbReference>
<comment type="caution">
    <text evidence="11">The sequence shown here is derived from an EMBL/GenBank/DDBJ whole genome shotgun (WGS) entry which is preliminary data.</text>
</comment>
<accession>A0AAD2JIM6</accession>
<dbReference type="SMART" id="SM00292">
    <property type="entry name" value="BRCT"/>
    <property type="match status" value="1"/>
</dbReference>
<dbReference type="CDD" id="cd18140">
    <property type="entry name" value="HLD_clamp_RFC"/>
    <property type="match status" value="1"/>
</dbReference>
<dbReference type="GO" id="GO:0006281">
    <property type="term" value="P:DNA repair"/>
    <property type="evidence" value="ECO:0007669"/>
    <property type="project" value="InterPro"/>
</dbReference>
<feature type="region of interest" description="Disordered" evidence="9">
    <location>
        <begin position="1"/>
        <end position="205"/>
    </location>
</feature>
<dbReference type="Pfam" id="PF00004">
    <property type="entry name" value="AAA"/>
    <property type="match status" value="1"/>
</dbReference>
<dbReference type="PANTHER" id="PTHR23389:SF6">
    <property type="entry name" value="REPLICATION FACTOR C SUBUNIT 1"/>
    <property type="match status" value="1"/>
</dbReference>
<dbReference type="GO" id="GO:0006260">
    <property type="term" value="P:DNA replication"/>
    <property type="evidence" value="ECO:0007669"/>
    <property type="project" value="UniProtKB-KW"/>
</dbReference>
<dbReference type="GO" id="GO:0005634">
    <property type="term" value="C:nucleus"/>
    <property type="evidence" value="ECO:0007669"/>
    <property type="project" value="UniProtKB-SubCell"/>
</dbReference>
<dbReference type="SUPFAM" id="SSF48019">
    <property type="entry name" value="post-AAA+ oligomerization domain-like"/>
    <property type="match status" value="1"/>
</dbReference>
<comment type="similarity">
    <text evidence="2 8">Belongs to the activator 1 large subunit family.</text>
</comment>
<dbReference type="GO" id="GO:0003689">
    <property type="term" value="F:DNA clamp loader activity"/>
    <property type="evidence" value="ECO:0007669"/>
    <property type="project" value="UniProtKB-UniRule"/>
</dbReference>
<dbReference type="Pfam" id="PF08519">
    <property type="entry name" value="RFC1"/>
    <property type="match status" value="1"/>
</dbReference>
<evidence type="ECO:0000313" key="11">
    <source>
        <dbReference type="EMBL" id="CAJ1953646.1"/>
    </source>
</evidence>
<dbReference type="PANTHER" id="PTHR23389">
    <property type="entry name" value="CHROMOSOME TRANSMISSION FIDELITY FACTOR 18"/>
    <property type="match status" value="1"/>
</dbReference>
<feature type="compositionally biased region" description="Basic and acidic residues" evidence="9">
    <location>
        <begin position="52"/>
        <end position="75"/>
    </location>
</feature>
<dbReference type="Gene3D" id="3.40.50.300">
    <property type="entry name" value="P-loop containing nucleotide triphosphate hydrolases"/>
    <property type="match status" value="1"/>
</dbReference>
<dbReference type="CDD" id="cd00009">
    <property type="entry name" value="AAA"/>
    <property type="match status" value="1"/>
</dbReference>
<name>A0AAD2JIM6_9STRA</name>
<keyword evidence="6 8" id="KW-0067">ATP-binding</keyword>
<dbReference type="EMBL" id="CAKOGP040001836">
    <property type="protein sequence ID" value="CAJ1953646.1"/>
    <property type="molecule type" value="Genomic_DNA"/>
</dbReference>
<dbReference type="GO" id="GO:0003677">
    <property type="term" value="F:DNA binding"/>
    <property type="evidence" value="ECO:0007669"/>
    <property type="project" value="InterPro"/>
</dbReference>
<dbReference type="InterPro" id="IPR001357">
    <property type="entry name" value="BRCT_dom"/>
</dbReference>
<dbReference type="InterPro" id="IPR036420">
    <property type="entry name" value="BRCT_dom_sf"/>
</dbReference>